<organism evidence="2 3">
    <name type="scientific">Marmota monax</name>
    <name type="common">Woodchuck</name>
    <dbReference type="NCBI Taxonomy" id="9995"/>
    <lineage>
        <taxon>Eukaryota</taxon>
        <taxon>Metazoa</taxon>
        <taxon>Chordata</taxon>
        <taxon>Craniata</taxon>
        <taxon>Vertebrata</taxon>
        <taxon>Euteleostomi</taxon>
        <taxon>Mammalia</taxon>
        <taxon>Eutheria</taxon>
        <taxon>Euarchontoglires</taxon>
        <taxon>Glires</taxon>
        <taxon>Rodentia</taxon>
        <taxon>Sciuromorpha</taxon>
        <taxon>Sciuridae</taxon>
        <taxon>Xerinae</taxon>
        <taxon>Marmotini</taxon>
        <taxon>Marmota</taxon>
    </lineage>
</organism>
<gene>
    <name evidence="2" type="ORF">MONAX_5E020036</name>
</gene>
<evidence type="ECO:0000313" key="2">
    <source>
        <dbReference type="EMBL" id="VTJ78166.1"/>
    </source>
</evidence>
<dbReference type="Proteomes" id="UP000335636">
    <property type="component" value="Unassembled WGS sequence"/>
</dbReference>
<protein>
    <submittedName>
        <fullName evidence="2">Uncharacterized protein</fullName>
    </submittedName>
</protein>
<accession>A0A5E4C8W3</accession>
<reference evidence="2" key="1">
    <citation type="submission" date="2019-04" db="EMBL/GenBank/DDBJ databases">
        <authorList>
            <person name="Alioto T."/>
            <person name="Alioto T."/>
        </authorList>
    </citation>
    <scope>NUCLEOTIDE SEQUENCE [LARGE SCALE GENOMIC DNA]</scope>
</reference>
<feature type="compositionally biased region" description="Polar residues" evidence="1">
    <location>
        <begin position="41"/>
        <end position="56"/>
    </location>
</feature>
<feature type="region of interest" description="Disordered" evidence="1">
    <location>
        <begin position="1"/>
        <end position="63"/>
    </location>
</feature>
<dbReference type="EMBL" id="CABDUW010001047">
    <property type="protein sequence ID" value="VTJ78166.1"/>
    <property type="molecule type" value="Genomic_DNA"/>
</dbReference>
<keyword evidence="3" id="KW-1185">Reference proteome</keyword>
<proteinExistence type="predicted"/>
<evidence type="ECO:0000256" key="1">
    <source>
        <dbReference type="SAM" id="MobiDB-lite"/>
    </source>
</evidence>
<evidence type="ECO:0000313" key="3">
    <source>
        <dbReference type="Proteomes" id="UP000335636"/>
    </source>
</evidence>
<sequence length="63" mass="6837">MMGEGLNEDISAPQQQWEKRTLVSVHGDSSKTQVAGKLMLQSKTPTCSSHQEQSALYGTDVDA</sequence>
<name>A0A5E4C8W3_MARMO</name>
<comment type="caution">
    <text evidence="2">The sequence shown here is derived from an EMBL/GenBank/DDBJ whole genome shotgun (WGS) entry which is preliminary data.</text>
</comment>
<dbReference type="AlphaFoldDB" id="A0A5E4C8W3"/>